<dbReference type="Pfam" id="PF10704">
    <property type="entry name" value="DUF2508"/>
    <property type="match status" value="1"/>
</dbReference>
<dbReference type="RefSeq" id="WP_122902045.1">
    <property type="nucleotide sequence ID" value="NZ_RHIB01000006.1"/>
</dbReference>
<accession>A0A3M7TKD8</accession>
<dbReference type="EMBL" id="RHIB01000006">
    <property type="protein sequence ID" value="RNA65937.1"/>
    <property type="molecule type" value="Genomic_DNA"/>
</dbReference>
<sequence>MFFRKKRKVRRKGDERLLEEIDGLKESLDQQKAMLAHSSDYQDHLLYKSKLTEAKYLFLLKEIRHRRTSKIR</sequence>
<dbReference type="AlphaFoldDB" id="A0A3M7TKD8"/>
<comment type="caution">
    <text evidence="1">The sequence shown here is derived from an EMBL/GenBank/DDBJ whole genome shotgun (WGS) entry which is preliminary data.</text>
</comment>
<dbReference type="OrthoDB" id="2166610at2"/>
<name>A0A3M7TKD8_9BACI</name>
<dbReference type="Proteomes" id="UP000278746">
    <property type="component" value="Unassembled WGS sequence"/>
</dbReference>
<keyword evidence="2" id="KW-1185">Reference proteome</keyword>
<proteinExistence type="predicted"/>
<protein>
    <submittedName>
        <fullName evidence="1">DUF2508 family protein</fullName>
    </submittedName>
</protein>
<organism evidence="1 2">
    <name type="scientific">Alteribacter keqinensis</name>
    <dbReference type="NCBI Taxonomy" id="2483800"/>
    <lineage>
        <taxon>Bacteria</taxon>
        <taxon>Bacillati</taxon>
        <taxon>Bacillota</taxon>
        <taxon>Bacilli</taxon>
        <taxon>Bacillales</taxon>
        <taxon>Bacillaceae</taxon>
        <taxon>Alteribacter</taxon>
    </lineage>
</organism>
<gene>
    <name evidence="1" type="ORF">EBO34_20210</name>
</gene>
<evidence type="ECO:0000313" key="1">
    <source>
        <dbReference type="EMBL" id="RNA65937.1"/>
    </source>
</evidence>
<dbReference type="InterPro" id="IPR019644">
    <property type="entry name" value="DUF2508"/>
</dbReference>
<evidence type="ECO:0000313" key="2">
    <source>
        <dbReference type="Proteomes" id="UP000278746"/>
    </source>
</evidence>
<reference evidence="1 2" key="1">
    <citation type="submission" date="2018-10" db="EMBL/GenBank/DDBJ databases">
        <title>Bacillus Keqinensis sp. nov., a moderately halophilic bacterium isolated from a saline-alkaline lake.</title>
        <authorList>
            <person name="Wang H."/>
        </authorList>
    </citation>
    <scope>NUCLEOTIDE SEQUENCE [LARGE SCALE GENOMIC DNA]</scope>
    <source>
        <strain evidence="1 2">KQ-3</strain>
    </source>
</reference>